<accession>W9QPG9</accession>
<feature type="domain" description="RRM" evidence="6">
    <location>
        <begin position="434"/>
        <end position="517"/>
    </location>
</feature>
<evidence type="ECO:0000259" key="6">
    <source>
        <dbReference type="PROSITE" id="PS50102"/>
    </source>
</evidence>
<keyword evidence="1" id="KW-0507">mRNA processing</keyword>
<feature type="compositionally biased region" description="Basic and acidic residues" evidence="5">
    <location>
        <begin position="811"/>
        <end position="820"/>
    </location>
</feature>
<keyword evidence="8" id="KW-1185">Reference proteome</keyword>
<feature type="compositionally biased region" description="Basic and acidic residues" evidence="5">
    <location>
        <begin position="1"/>
        <end position="15"/>
    </location>
</feature>
<feature type="compositionally biased region" description="Basic residues" evidence="5">
    <location>
        <begin position="296"/>
        <end position="307"/>
    </location>
</feature>
<dbReference type="SUPFAM" id="SSF54928">
    <property type="entry name" value="RNA-binding domain, RBD"/>
    <property type="match status" value="2"/>
</dbReference>
<dbReference type="InterPro" id="IPR035979">
    <property type="entry name" value="RBD_domain_sf"/>
</dbReference>
<dbReference type="STRING" id="981085.W9QPG9"/>
<dbReference type="Gene3D" id="3.30.70.330">
    <property type="match status" value="4"/>
</dbReference>
<dbReference type="InterPro" id="IPR012677">
    <property type="entry name" value="Nucleotide-bd_a/b_plait_sf"/>
</dbReference>
<organism evidence="7 8">
    <name type="scientific">Morus notabilis</name>
    <dbReference type="NCBI Taxonomy" id="981085"/>
    <lineage>
        <taxon>Eukaryota</taxon>
        <taxon>Viridiplantae</taxon>
        <taxon>Streptophyta</taxon>
        <taxon>Embryophyta</taxon>
        <taxon>Tracheophyta</taxon>
        <taxon>Spermatophyta</taxon>
        <taxon>Magnoliopsida</taxon>
        <taxon>eudicotyledons</taxon>
        <taxon>Gunneridae</taxon>
        <taxon>Pentapetalae</taxon>
        <taxon>rosids</taxon>
        <taxon>fabids</taxon>
        <taxon>Rosales</taxon>
        <taxon>Moraceae</taxon>
        <taxon>Moreae</taxon>
        <taxon>Morus</taxon>
    </lineage>
</organism>
<proteinExistence type="predicted"/>
<feature type="compositionally biased region" description="Basic and acidic residues" evidence="5">
    <location>
        <begin position="197"/>
        <end position="265"/>
    </location>
</feature>
<dbReference type="KEGG" id="mnt:21392032"/>
<feature type="region of interest" description="Disordered" evidence="5">
    <location>
        <begin position="95"/>
        <end position="354"/>
    </location>
</feature>
<dbReference type="GO" id="GO:0006397">
    <property type="term" value="P:mRNA processing"/>
    <property type="evidence" value="ECO:0007669"/>
    <property type="project" value="UniProtKB-KW"/>
</dbReference>
<dbReference type="AlphaFoldDB" id="W9QPG9"/>
<evidence type="ECO:0000256" key="3">
    <source>
        <dbReference type="ARBA" id="ARBA00023187"/>
    </source>
</evidence>
<dbReference type="OrthoDB" id="10266058at2759"/>
<dbReference type="EMBL" id="KE343930">
    <property type="protein sequence ID" value="EXB46745.1"/>
    <property type="molecule type" value="Genomic_DNA"/>
</dbReference>
<evidence type="ECO:0000256" key="4">
    <source>
        <dbReference type="PROSITE-ProRule" id="PRU00176"/>
    </source>
</evidence>
<evidence type="ECO:0000256" key="2">
    <source>
        <dbReference type="ARBA" id="ARBA00022884"/>
    </source>
</evidence>
<dbReference type="FunFam" id="3.30.70.330:FF:000879">
    <property type="entry name" value="Splicing factor U2af large subunit A"/>
    <property type="match status" value="1"/>
</dbReference>
<dbReference type="PROSITE" id="PS50102">
    <property type="entry name" value="RRM"/>
    <property type="match status" value="2"/>
</dbReference>
<feature type="domain" description="RRM" evidence="6">
    <location>
        <begin position="545"/>
        <end position="621"/>
    </location>
</feature>
<gene>
    <name evidence="7" type="ORF">L484_008674</name>
</gene>
<dbReference type="GO" id="GO:0008380">
    <property type="term" value="P:RNA splicing"/>
    <property type="evidence" value="ECO:0007669"/>
    <property type="project" value="UniProtKB-KW"/>
</dbReference>
<protein>
    <submittedName>
        <fullName evidence="7">Splicing factor U2AF 50 kDa subunit</fullName>
    </submittedName>
</protein>
<feature type="compositionally biased region" description="Basic and acidic residues" evidence="5">
    <location>
        <begin position="274"/>
        <end position="295"/>
    </location>
</feature>
<feature type="region of interest" description="Disordered" evidence="5">
    <location>
        <begin position="1"/>
        <end position="35"/>
    </location>
</feature>
<dbReference type="InterPro" id="IPR000504">
    <property type="entry name" value="RRM_dom"/>
</dbReference>
<dbReference type="PANTHER" id="PTHR23139">
    <property type="entry name" value="RNA-BINDING PROTEIN"/>
    <property type="match status" value="1"/>
</dbReference>
<dbReference type="SMART" id="SM00360">
    <property type="entry name" value="RRM"/>
    <property type="match status" value="2"/>
</dbReference>
<reference evidence="8" key="1">
    <citation type="submission" date="2013-01" db="EMBL/GenBank/DDBJ databases">
        <title>Draft Genome Sequence of a Mulberry Tree, Morus notabilis C.K. Schneid.</title>
        <authorList>
            <person name="He N."/>
            <person name="Zhao S."/>
        </authorList>
    </citation>
    <scope>NUCLEOTIDE SEQUENCE</scope>
</reference>
<sequence length="931" mass="103845">MSTSHRQKENNEKSRRPSLHNNDEGSAARTRPFSFEEIMLRRKGKSFSEDVKEKVVEEQIVSSENVVKSVAHCLGSERVYRHYTNSLPVAERHVVEEEKRGSFRKEEKKTSVSDKSEESRAKRKERGTRRLESKVEVVFSRPNNETRNEIKGGKNDKKMHDRRENDKRSTDNIQKEAGKRHSRDSRGKERHTKSSRGKSERESKRKYINGDDEKIKDRNPAKKLDTGRHHETDNSARNKRKEPSQYRFEEPRPKTERSRSRDHDRRSRRSKSPSLKDHKTASYDRMTYREVASHSHKDKSRKPHHADRNRLSSNGSSRRRDESPSALGGYSPRKRITEAAAKTPPPPDHSSEKKIAKWDVPPAGTDNVLSASVPSNFQSSNNIESTGVQELASAAPIASTFPQLPSAVPSIAVSTRSFASIDTVQLTQATRPMRRLYVENIPSSTSEKALVEWFNDLFLSSRVNHIQGTQPCISCIINKEKSQALVEFLTPEDASAALSFNGSSISGSVLKIRRPKDFVEVATGDLEKSTDAVDTISDVVKDSPNKIFIGGISKALSSKMLMEIVSAFGPLKAYHFEVNDELNDPCAFLEYVDQSIAPKACAGLNGMKLGGKVLTVIQAIRGAESLGNSAESSLYKIPEHAKPLLKQPTQVLKLKNMFNLVGFSSLSEPEVEEVIEDVRLECVRFGNVKSVNVVKQSNSQITSSGICELNNRAQTGEFGPNLGCEGNNAKTENFGGCTNGEPSGIAALEFVKNDQELKENEVPKDSGTDNRQLDNIIAEDKSCQTGQLTSDENEPNIIPEELPTQLNSPREVSEQLDDKVGSATPTDTHGMEKKITGEDNSTRGDTDSKKQGTVEEFDGFMETESNDKVMDDSKEQFDLGSIFEVGCVLVEFGRTEAACTAAHCLHGRLFDDRIVSVEYVALDHYKTRFPK</sequence>
<keyword evidence="2 4" id="KW-0694">RNA-binding</keyword>
<evidence type="ECO:0000313" key="7">
    <source>
        <dbReference type="EMBL" id="EXB46745.1"/>
    </source>
</evidence>
<dbReference type="GO" id="GO:0003723">
    <property type="term" value="F:RNA binding"/>
    <property type="evidence" value="ECO:0007669"/>
    <property type="project" value="UniProtKB-UniRule"/>
</dbReference>
<evidence type="ECO:0000256" key="1">
    <source>
        <dbReference type="ARBA" id="ARBA00022664"/>
    </source>
</evidence>
<dbReference type="Proteomes" id="UP000030645">
    <property type="component" value="Unassembled WGS sequence"/>
</dbReference>
<feature type="compositionally biased region" description="Basic and acidic residues" evidence="5">
    <location>
        <begin position="144"/>
        <end position="187"/>
    </location>
</feature>
<name>W9QPG9_9ROSA</name>
<evidence type="ECO:0000256" key="5">
    <source>
        <dbReference type="SAM" id="MobiDB-lite"/>
    </source>
</evidence>
<feature type="region of interest" description="Disordered" evidence="5">
    <location>
        <begin position="780"/>
        <end position="868"/>
    </location>
</feature>
<dbReference type="Pfam" id="PF00076">
    <property type="entry name" value="RRM_1"/>
    <property type="match status" value="2"/>
</dbReference>
<dbReference type="eggNOG" id="KOG0120">
    <property type="taxonomic scope" value="Eukaryota"/>
</dbReference>
<evidence type="ECO:0000313" key="8">
    <source>
        <dbReference type="Proteomes" id="UP000030645"/>
    </source>
</evidence>
<keyword evidence="3" id="KW-0508">mRNA splicing</keyword>
<feature type="compositionally biased region" description="Basic and acidic residues" evidence="5">
    <location>
        <begin position="829"/>
        <end position="853"/>
    </location>
</feature>
<feature type="compositionally biased region" description="Basic and acidic residues" evidence="5">
    <location>
        <begin position="95"/>
        <end position="120"/>
    </location>
</feature>